<feature type="compositionally biased region" description="Polar residues" evidence="2">
    <location>
        <begin position="1033"/>
        <end position="1050"/>
    </location>
</feature>
<keyword evidence="7" id="KW-1185">Reference proteome</keyword>
<reference evidence="6" key="1">
    <citation type="submission" date="2020-05" db="EMBL/GenBank/DDBJ databases">
        <title>Phylogenomic resolution of chytrid fungi.</title>
        <authorList>
            <person name="Stajich J.E."/>
            <person name="Amses K."/>
            <person name="Simmons R."/>
            <person name="Seto K."/>
            <person name="Myers J."/>
            <person name="Bonds A."/>
            <person name="Quandt C.A."/>
            <person name="Barry K."/>
            <person name="Liu P."/>
            <person name="Grigoriev I."/>
            <person name="Longcore J.E."/>
            <person name="James T.Y."/>
        </authorList>
    </citation>
    <scope>NUCLEOTIDE SEQUENCE</scope>
    <source>
        <strain evidence="6">JEL0513</strain>
    </source>
</reference>
<dbReference type="SUPFAM" id="SSF51445">
    <property type="entry name" value="(Trans)glycosidases"/>
    <property type="match status" value="1"/>
</dbReference>
<feature type="region of interest" description="Disordered" evidence="2">
    <location>
        <begin position="1033"/>
        <end position="1056"/>
    </location>
</feature>
<proteinExistence type="inferred from homology"/>
<feature type="compositionally biased region" description="Basic and acidic residues" evidence="2">
    <location>
        <begin position="657"/>
        <end position="696"/>
    </location>
</feature>
<feature type="domain" description="DUF5110" evidence="4">
    <location>
        <begin position="453"/>
        <end position="524"/>
    </location>
</feature>
<sequence length="1207" mass="132363">MDILVTGTELLQLISTTNSSTDGSVPNTASFFLSTAGYGILRNTFTPGQYSFKSTLTLQHNELQYDAYIILDPTGEKSLKNLLTSYTALSGRPDFLPYVAFELGDSKCYNGSSEVFSIVDKYASNDLPLGWLLVDDGINGCKFTNYSAISNVFAAKNVSVGLSEDLLNTALLTTPAVFLAFNTSVRKLNVASNAAGSTNLQSLQACNSVHDSIEANKSVRALVLMRNAWTGSQRCAIAQSGNQNGSFENVRMHIPTFQGAGMSGFVYATGDVDGVYGGTAESYTRDLQHKIFSPIVSVRGDSSSNKHPWVFGEPYTTINRKYLKLRVSLLPYIYSLAYQAYLTGIPLVRPIALEFPNDPNAFLQNMSYQFMFGSEFLVAPVYIEGAITRDYIYFPNGTWFDFWSLGTYTGPQKMRSYHAPLDILPLFVKSGSIIPQYTFVPAGNQKPTDADSLTLQVYPAKGKVVEFILYADDRKTQDYQLGAYATQKISADYTDSTMLIIIIGSNNGEYSGKPQSRKYVVNLYITDKIIGSSFPYKQKANGVVCFTLQPINSDQEAVLIIYTAITGAQDGGHIQAVGTVLVAIIILGLLLAMDKTENQDDDFKPLNPDKVASISRWIQNIPKLEEQDLMGGSSEELVIREILRSKGKPRNFVSQHTKKERERESKKEAGTTEAISHEKENSQLKESKSKLLDKNHSSVPQTPHTNQPRSTPLPILLKNLEFGSAADSIVNTGPNSSDTPPQSENASFDGKLASSHFRIISMENCASEDSLSGTTKDKTSNSQFSLSNSLVTSSGANRLSINSKNQIGKVKITARNLNSSSSSLAVISPHADSKNNRRFSLTQSNRSTDSAEIENSRSVNSFADMPDIKGSFDSEAPSNYFKPSLNADNELTDRRSSLAHQISAIVNLQVSTQEPMNATVEESVNSLEQEGADSGSVKGSGIFDSDESMLLFPDINGSRHNFQRHSICAGDTIPAPKERPLLAKAQMKLLESENQKSNSMSSDNLTSSTENVFLRKLRHSSMDFKRNILKNENTTESEESCQAFSNSDASVESKINKSMPTKSKVTAAMLNSMSGSFEFLKQSSASVTIMEPNEALQIASGDDLPIASLSGNGSKMSIFSSFPDSSSQKNPDHALSPDRIIKSILKKGSSGRLSVTSQPIVSSIHDIREKVIRWDKSRIYIFERSPEEALAMNENKDKNKKRDLMRV</sequence>
<dbReference type="SUPFAM" id="SSF51011">
    <property type="entry name" value="Glycosyl hydrolase domain"/>
    <property type="match status" value="1"/>
</dbReference>
<dbReference type="InterPro" id="IPR017853">
    <property type="entry name" value="GH"/>
</dbReference>
<evidence type="ECO:0000259" key="4">
    <source>
        <dbReference type="Pfam" id="PF17137"/>
    </source>
</evidence>
<feature type="domain" description="Glycoside hydrolase family 31 TIM barrel" evidence="3">
    <location>
        <begin position="194"/>
        <end position="336"/>
    </location>
</feature>
<feature type="region of interest" description="Disordered" evidence="2">
    <location>
        <begin position="649"/>
        <end position="712"/>
    </location>
</feature>
<protein>
    <submittedName>
        <fullName evidence="6">Uncharacterized protein</fullName>
    </submittedName>
</protein>
<name>A0AAD5T440_9FUNG</name>
<dbReference type="Pfam" id="PF17137">
    <property type="entry name" value="DUF5110"/>
    <property type="match status" value="1"/>
</dbReference>
<evidence type="ECO:0000259" key="3">
    <source>
        <dbReference type="Pfam" id="PF01055"/>
    </source>
</evidence>
<dbReference type="InterPro" id="IPR051816">
    <property type="entry name" value="Glycosyl_Hydrolase_31"/>
</dbReference>
<dbReference type="Pfam" id="PF21365">
    <property type="entry name" value="Glyco_hydro_31_3rd"/>
    <property type="match status" value="1"/>
</dbReference>
<organism evidence="6 7">
    <name type="scientific">Physocladia obscura</name>
    <dbReference type="NCBI Taxonomy" id="109957"/>
    <lineage>
        <taxon>Eukaryota</taxon>
        <taxon>Fungi</taxon>
        <taxon>Fungi incertae sedis</taxon>
        <taxon>Chytridiomycota</taxon>
        <taxon>Chytridiomycota incertae sedis</taxon>
        <taxon>Chytridiomycetes</taxon>
        <taxon>Chytridiales</taxon>
        <taxon>Chytriomycetaceae</taxon>
        <taxon>Physocladia</taxon>
    </lineage>
</organism>
<feature type="compositionally biased region" description="Polar residues" evidence="2">
    <location>
        <begin position="697"/>
        <end position="710"/>
    </location>
</feature>
<dbReference type="CDD" id="cd14752">
    <property type="entry name" value="GH31_N"/>
    <property type="match status" value="1"/>
</dbReference>
<dbReference type="InterPro" id="IPR000322">
    <property type="entry name" value="Glyco_hydro_31_TIM"/>
</dbReference>
<dbReference type="PANTHER" id="PTHR43863:SF2">
    <property type="entry name" value="MALTASE-GLUCOAMYLASE"/>
    <property type="match status" value="1"/>
</dbReference>
<dbReference type="Proteomes" id="UP001211907">
    <property type="component" value="Unassembled WGS sequence"/>
</dbReference>
<dbReference type="GO" id="GO:0005975">
    <property type="term" value="P:carbohydrate metabolic process"/>
    <property type="evidence" value="ECO:0007669"/>
    <property type="project" value="InterPro"/>
</dbReference>
<evidence type="ECO:0000313" key="7">
    <source>
        <dbReference type="Proteomes" id="UP001211907"/>
    </source>
</evidence>
<feature type="compositionally biased region" description="Polar residues" evidence="2">
    <location>
        <begin position="729"/>
        <end position="746"/>
    </location>
</feature>
<evidence type="ECO:0000313" key="6">
    <source>
        <dbReference type="EMBL" id="KAJ3129594.1"/>
    </source>
</evidence>
<feature type="compositionally biased region" description="Polar residues" evidence="2">
    <location>
        <begin position="838"/>
        <end position="850"/>
    </location>
</feature>
<dbReference type="InterPro" id="IPR013780">
    <property type="entry name" value="Glyco_hydro_b"/>
</dbReference>
<dbReference type="InterPro" id="IPR048395">
    <property type="entry name" value="Glyco_hydro_31_C"/>
</dbReference>
<dbReference type="Gene3D" id="2.60.40.1180">
    <property type="entry name" value="Golgi alpha-mannosidase II"/>
    <property type="match status" value="2"/>
</dbReference>
<accession>A0AAD5T440</accession>
<dbReference type="AlphaFoldDB" id="A0AAD5T440"/>
<dbReference type="EMBL" id="JADGJH010000415">
    <property type="protein sequence ID" value="KAJ3129594.1"/>
    <property type="molecule type" value="Genomic_DNA"/>
</dbReference>
<gene>
    <name evidence="6" type="ORF">HK100_008501</name>
</gene>
<dbReference type="Gene3D" id="3.20.20.80">
    <property type="entry name" value="Glycosidases"/>
    <property type="match status" value="1"/>
</dbReference>
<evidence type="ECO:0000256" key="2">
    <source>
        <dbReference type="SAM" id="MobiDB-lite"/>
    </source>
</evidence>
<feature type="region of interest" description="Disordered" evidence="2">
    <location>
        <begin position="727"/>
        <end position="748"/>
    </location>
</feature>
<dbReference type="GO" id="GO:0004553">
    <property type="term" value="F:hydrolase activity, hydrolyzing O-glycosyl compounds"/>
    <property type="evidence" value="ECO:0007669"/>
    <property type="project" value="InterPro"/>
</dbReference>
<feature type="domain" description="Glycosyl hydrolase family 31 C-terminal" evidence="5">
    <location>
        <begin position="344"/>
        <end position="434"/>
    </location>
</feature>
<comment type="caution">
    <text evidence="6">The sequence shown here is derived from an EMBL/GenBank/DDBJ whole genome shotgun (WGS) entry which is preliminary data.</text>
</comment>
<dbReference type="Pfam" id="PF01055">
    <property type="entry name" value="Glyco_hydro_31_2nd"/>
    <property type="match status" value="1"/>
</dbReference>
<dbReference type="Gene3D" id="2.60.40.1760">
    <property type="entry name" value="glycosyl hydrolase (family 31)"/>
    <property type="match status" value="1"/>
</dbReference>
<evidence type="ECO:0000259" key="5">
    <source>
        <dbReference type="Pfam" id="PF21365"/>
    </source>
</evidence>
<dbReference type="InterPro" id="IPR033403">
    <property type="entry name" value="DUF5110"/>
</dbReference>
<feature type="region of interest" description="Disordered" evidence="2">
    <location>
        <begin position="828"/>
        <end position="876"/>
    </location>
</feature>
<comment type="similarity">
    <text evidence="1">Belongs to the glycosyl hydrolase 31 family.</text>
</comment>
<evidence type="ECO:0000256" key="1">
    <source>
        <dbReference type="ARBA" id="ARBA00007806"/>
    </source>
</evidence>
<dbReference type="PANTHER" id="PTHR43863">
    <property type="entry name" value="HYDROLASE, PUTATIVE (AFU_ORTHOLOGUE AFUA_1G03140)-RELATED"/>
    <property type="match status" value="1"/>
</dbReference>